<keyword evidence="2" id="KW-1185">Reference proteome</keyword>
<dbReference type="AlphaFoldDB" id="A0A067TAP9"/>
<dbReference type="HOGENOM" id="CLU_092523_1_1_1"/>
<organism evidence="1 2">
    <name type="scientific">Galerina marginata (strain CBS 339.88)</name>
    <dbReference type="NCBI Taxonomy" id="685588"/>
    <lineage>
        <taxon>Eukaryota</taxon>
        <taxon>Fungi</taxon>
        <taxon>Dikarya</taxon>
        <taxon>Basidiomycota</taxon>
        <taxon>Agaricomycotina</taxon>
        <taxon>Agaricomycetes</taxon>
        <taxon>Agaricomycetidae</taxon>
        <taxon>Agaricales</taxon>
        <taxon>Agaricineae</taxon>
        <taxon>Strophariaceae</taxon>
        <taxon>Galerina</taxon>
    </lineage>
</organism>
<evidence type="ECO:0000313" key="1">
    <source>
        <dbReference type="EMBL" id="KDR76063.1"/>
    </source>
</evidence>
<feature type="non-terminal residue" evidence="1">
    <location>
        <position position="1"/>
    </location>
</feature>
<protein>
    <submittedName>
        <fullName evidence="1">Uncharacterized protein</fullName>
    </submittedName>
</protein>
<dbReference type="STRING" id="685588.A0A067TAP9"/>
<proteinExistence type="predicted"/>
<evidence type="ECO:0000313" key="2">
    <source>
        <dbReference type="Proteomes" id="UP000027222"/>
    </source>
</evidence>
<reference evidence="2" key="1">
    <citation type="journal article" date="2014" name="Proc. Natl. Acad. Sci. U.S.A.">
        <title>Extensive sampling of basidiomycete genomes demonstrates inadequacy of the white-rot/brown-rot paradigm for wood decay fungi.</title>
        <authorList>
            <person name="Riley R."/>
            <person name="Salamov A.A."/>
            <person name="Brown D.W."/>
            <person name="Nagy L.G."/>
            <person name="Floudas D."/>
            <person name="Held B.W."/>
            <person name="Levasseur A."/>
            <person name="Lombard V."/>
            <person name="Morin E."/>
            <person name="Otillar R."/>
            <person name="Lindquist E.A."/>
            <person name="Sun H."/>
            <person name="LaButti K.M."/>
            <person name="Schmutz J."/>
            <person name="Jabbour D."/>
            <person name="Luo H."/>
            <person name="Baker S.E."/>
            <person name="Pisabarro A.G."/>
            <person name="Walton J.D."/>
            <person name="Blanchette R.A."/>
            <person name="Henrissat B."/>
            <person name="Martin F."/>
            <person name="Cullen D."/>
            <person name="Hibbett D.S."/>
            <person name="Grigoriev I.V."/>
        </authorList>
    </citation>
    <scope>NUCLEOTIDE SEQUENCE [LARGE SCALE GENOMIC DNA]</scope>
    <source>
        <strain evidence="2">CBS 339.88</strain>
    </source>
</reference>
<gene>
    <name evidence="1" type="ORF">GALMADRAFT_18440</name>
</gene>
<feature type="non-terminal residue" evidence="1">
    <location>
        <position position="111"/>
    </location>
</feature>
<accession>A0A067TAP9</accession>
<dbReference type="EMBL" id="KL142379">
    <property type="protein sequence ID" value="KDR76063.1"/>
    <property type="molecule type" value="Genomic_DNA"/>
</dbReference>
<name>A0A067TAP9_GALM3</name>
<dbReference type="Proteomes" id="UP000027222">
    <property type="component" value="Unassembled WGS sequence"/>
</dbReference>
<dbReference type="OrthoDB" id="5599163at2759"/>
<sequence>LPELPSHPPEIFPGLCYTGERMEAMKVNPSGFLWDEEVKLAHWIIKTHKMAFAWVETKRRAFRNDYFELIWLPVLPHTPWAGKPIPIPPGLREKITEILKTKKVIGVYEDS</sequence>